<feature type="transmembrane region" description="Helical" evidence="1">
    <location>
        <begin position="166"/>
        <end position="188"/>
    </location>
</feature>
<dbReference type="NCBIfam" id="NF038403">
    <property type="entry name" value="perm_prefix_1"/>
    <property type="match status" value="1"/>
</dbReference>
<feature type="transmembrane region" description="Helical" evidence="1">
    <location>
        <begin position="137"/>
        <end position="154"/>
    </location>
</feature>
<feature type="transmembrane region" description="Helical" evidence="1">
    <location>
        <begin position="227"/>
        <end position="246"/>
    </location>
</feature>
<feature type="transmembrane region" description="Helical" evidence="1">
    <location>
        <begin position="105"/>
        <end position="125"/>
    </location>
</feature>
<organism evidence="2 3">
    <name type="scientific">Alkalicoccobacillus porphyridii</name>
    <dbReference type="NCBI Taxonomy" id="2597270"/>
    <lineage>
        <taxon>Bacteria</taxon>
        <taxon>Bacillati</taxon>
        <taxon>Bacillota</taxon>
        <taxon>Bacilli</taxon>
        <taxon>Bacillales</taxon>
        <taxon>Bacillaceae</taxon>
        <taxon>Alkalicoccobacillus</taxon>
    </lineage>
</organism>
<dbReference type="Proteomes" id="UP000318521">
    <property type="component" value="Unassembled WGS sequence"/>
</dbReference>
<dbReference type="OrthoDB" id="2435931at2"/>
<feature type="transmembrane region" description="Helical" evidence="1">
    <location>
        <begin position="200"/>
        <end position="221"/>
    </location>
</feature>
<proteinExistence type="predicted"/>
<evidence type="ECO:0000313" key="3">
    <source>
        <dbReference type="Proteomes" id="UP000318521"/>
    </source>
</evidence>
<keyword evidence="3" id="KW-1185">Reference proteome</keyword>
<feature type="transmembrane region" description="Helical" evidence="1">
    <location>
        <begin position="258"/>
        <end position="280"/>
    </location>
</feature>
<reference evidence="2 3" key="1">
    <citation type="submission" date="2019-07" db="EMBL/GenBank/DDBJ databases">
        <authorList>
            <person name="Park Y.J."/>
            <person name="Jeong S.E."/>
            <person name="Jung H.S."/>
        </authorList>
    </citation>
    <scope>NUCLEOTIDE SEQUENCE [LARGE SCALE GENOMIC DNA]</scope>
    <source>
        <strain evidence="3">P16(2019)</strain>
    </source>
</reference>
<gene>
    <name evidence="2" type="ORF">FN960_12225</name>
</gene>
<keyword evidence="1" id="KW-0472">Membrane</keyword>
<dbReference type="RefSeq" id="WP_143849019.1">
    <property type="nucleotide sequence ID" value="NZ_VLXZ01000007.1"/>
</dbReference>
<sequence length="300" mass="34119">MTRDVKSYVHSIVKQTDCTKEDYDDLFEELFGHVTMIRDEYVDEGYSLEEATDKAMKRFGQEAIIGNELQQSMFPYRRELLYVLAIAGFLLTLGMYMYLLFTMNVALPFELGIGVISNCLILFFAMNTTFRINRRRWLNTALIFHLAVLAYSSYWPINLFYEGHLFFPILMIGVGFLNIGIIFLTALTGPEVGRSAFIHLINIPIGLILSTKALILGFGGMVFGASFLYVIGMGTPVYIWGLIYVIQYKALKRGRMPVVTIALICSVLVVIYSVLSFFFIELTIEGRVAHFLENLIHANN</sequence>
<evidence type="ECO:0000313" key="2">
    <source>
        <dbReference type="EMBL" id="TSB46125.1"/>
    </source>
</evidence>
<protein>
    <submittedName>
        <fullName evidence="2">Uncharacterized protein</fullName>
    </submittedName>
</protein>
<dbReference type="InterPro" id="IPR047928">
    <property type="entry name" value="Perm_prefix_1"/>
</dbReference>
<accession>A0A553ZXK2</accession>
<feature type="transmembrane region" description="Helical" evidence="1">
    <location>
        <begin position="80"/>
        <end position="99"/>
    </location>
</feature>
<comment type="caution">
    <text evidence="2">The sequence shown here is derived from an EMBL/GenBank/DDBJ whole genome shotgun (WGS) entry which is preliminary data.</text>
</comment>
<keyword evidence="1" id="KW-0812">Transmembrane</keyword>
<keyword evidence="1" id="KW-1133">Transmembrane helix</keyword>
<name>A0A553ZXK2_9BACI</name>
<evidence type="ECO:0000256" key="1">
    <source>
        <dbReference type="SAM" id="Phobius"/>
    </source>
</evidence>
<dbReference type="EMBL" id="VLXZ01000007">
    <property type="protein sequence ID" value="TSB46125.1"/>
    <property type="molecule type" value="Genomic_DNA"/>
</dbReference>
<dbReference type="AlphaFoldDB" id="A0A553ZXK2"/>